<accession>A0A2N3INT3</accession>
<dbReference type="InterPro" id="IPR001611">
    <property type="entry name" value="Leu-rich_rpt"/>
</dbReference>
<dbReference type="Gene3D" id="1.10.510.10">
    <property type="entry name" value="Transferase(Phosphotransferase) domain 1"/>
    <property type="match status" value="1"/>
</dbReference>
<dbReference type="PROSITE" id="PS50011">
    <property type="entry name" value="PROTEIN_KINASE_DOM"/>
    <property type="match status" value="1"/>
</dbReference>
<dbReference type="InterPro" id="IPR050216">
    <property type="entry name" value="LRR_domain-containing"/>
</dbReference>
<reference evidence="4 5" key="1">
    <citation type="journal article" date="2017" name="Front. Microbiol.">
        <title>Strong Genomic and Phenotypic Heterogeneity in the Aeromonas sobria Species Complex.</title>
        <authorList>
            <person name="Gauthier J."/>
            <person name="Vincent A.T."/>
            <person name="Charette S.J."/>
            <person name="Derome N."/>
        </authorList>
    </citation>
    <scope>NUCLEOTIDE SEQUENCE [LARGE SCALE GENOMIC DNA]</scope>
    <source>
        <strain evidence="4 5">JF2635</strain>
    </source>
</reference>
<dbReference type="SMART" id="SM00364">
    <property type="entry name" value="LRR_BAC"/>
    <property type="match status" value="5"/>
</dbReference>
<dbReference type="Pfam" id="PF13855">
    <property type="entry name" value="LRR_8"/>
    <property type="match status" value="1"/>
</dbReference>
<sequence>MHTLEQLRAGELCGARHLKLCENLTEFPPEILSLKETLEVLDLTGNQLSTLPDELAGFSKLRIIFCSENRFTELPEVLGRCPALTMVGFKANQIATVSARALPARLRWLILTDNAVEQLPDELGQCDALQKLMLAGNRLRELPASLANCRRLELLRIAANRIERFPEWLLSLPRLAWLAYSGNPFSEREEARAIDDAHVATLAWDTLALGELLGQGASGVIHRATIVGDVMGDMANASANTLSQADDIAKASQVAVKLFKGVVTSDGLPRCEMAASLAAGTHPNLIKVMGKVADHPSGIEALVMELIDPAFANLAGPPSLDSCTRDVYPDGLRLCVPDALAMAHGIASVAGHLHRAGIMHGDLYGHNILFARGPDAPARALLGDFGAASLYERNSYDRSNRERALGLERLEVRAFGCLLEELLVHCDTQDSQLDGLHQLKAACLSEIPAERPDFAYIDRQLAAARATLS</sequence>
<dbReference type="EMBL" id="LJZX01000068">
    <property type="protein sequence ID" value="PKQ72715.1"/>
    <property type="molecule type" value="Genomic_DNA"/>
</dbReference>
<dbReference type="Proteomes" id="UP000233526">
    <property type="component" value="Unassembled WGS sequence"/>
</dbReference>
<dbReference type="InterPro" id="IPR032675">
    <property type="entry name" value="LRR_dom_sf"/>
</dbReference>
<evidence type="ECO:0000256" key="2">
    <source>
        <dbReference type="ARBA" id="ARBA00022737"/>
    </source>
</evidence>
<dbReference type="Gene3D" id="3.30.200.20">
    <property type="entry name" value="Phosphorylase Kinase, domain 1"/>
    <property type="match status" value="1"/>
</dbReference>
<dbReference type="Gene3D" id="3.80.10.10">
    <property type="entry name" value="Ribonuclease Inhibitor"/>
    <property type="match status" value="2"/>
</dbReference>
<proteinExistence type="predicted"/>
<keyword evidence="2" id="KW-0677">Repeat</keyword>
<dbReference type="InterPro" id="IPR000719">
    <property type="entry name" value="Prot_kinase_dom"/>
</dbReference>
<dbReference type="InterPro" id="IPR003591">
    <property type="entry name" value="Leu-rich_rpt_typical-subtyp"/>
</dbReference>
<evidence type="ECO:0000256" key="1">
    <source>
        <dbReference type="ARBA" id="ARBA00022614"/>
    </source>
</evidence>
<dbReference type="PANTHER" id="PTHR48051:SF1">
    <property type="entry name" value="RAS SUPPRESSOR PROTEIN 1"/>
    <property type="match status" value="1"/>
</dbReference>
<dbReference type="PROSITE" id="PS51450">
    <property type="entry name" value="LRR"/>
    <property type="match status" value="1"/>
</dbReference>
<dbReference type="GO" id="GO:0004672">
    <property type="term" value="F:protein kinase activity"/>
    <property type="evidence" value="ECO:0007669"/>
    <property type="project" value="InterPro"/>
</dbReference>
<dbReference type="PANTHER" id="PTHR48051">
    <property type="match status" value="1"/>
</dbReference>
<evidence type="ECO:0000259" key="3">
    <source>
        <dbReference type="PROSITE" id="PS50011"/>
    </source>
</evidence>
<gene>
    <name evidence="4" type="ORF">AOX56_21785</name>
</gene>
<dbReference type="InterPro" id="IPR001245">
    <property type="entry name" value="Ser-Thr/Tyr_kinase_cat_dom"/>
</dbReference>
<comment type="caution">
    <text evidence="4">The sequence shown here is derived from an EMBL/GenBank/DDBJ whole genome shotgun (WGS) entry which is preliminary data.</text>
</comment>
<keyword evidence="1" id="KW-0433">Leucine-rich repeat</keyword>
<dbReference type="SUPFAM" id="SSF52058">
    <property type="entry name" value="L domain-like"/>
    <property type="match status" value="1"/>
</dbReference>
<keyword evidence="4" id="KW-0418">Kinase</keyword>
<dbReference type="InterPro" id="IPR011009">
    <property type="entry name" value="Kinase-like_dom_sf"/>
</dbReference>
<dbReference type="Pfam" id="PF00560">
    <property type="entry name" value="LRR_1"/>
    <property type="match status" value="1"/>
</dbReference>
<dbReference type="SMART" id="SM00369">
    <property type="entry name" value="LRR_TYP"/>
    <property type="match status" value="4"/>
</dbReference>
<name>A0A2N3INT3_AERSO</name>
<dbReference type="GO" id="GO:0005737">
    <property type="term" value="C:cytoplasm"/>
    <property type="evidence" value="ECO:0007669"/>
    <property type="project" value="TreeGrafter"/>
</dbReference>
<evidence type="ECO:0000313" key="5">
    <source>
        <dbReference type="Proteomes" id="UP000233526"/>
    </source>
</evidence>
<organism evidence="4 5">
    <name type="scientific">Aeromonas sobria</name>
    <dbReference type="NCBI Taxonomy" id="646"/>
    <lineage>
        <taxon>Bacteria</taxon>
        <taxon>Pseudomonadati</taxon>
        <taxon>Pseudomonadota</taxon>
        <taxon>Gammaproteobacteria</taxon>
        <taxon>Aeromonadales</taxon>
        <taxon>Aeromonadaceae</taxon>
        <taxon>Aeromonas</taxon>
    </lineage>
</organism>
<protein>
    <submittedName>
        <fullName evidence="4">Protein kinase</fullName>
    </submittedName>
</protein>
<dbReference type="GO" id="GO:0005524">
    <property type="term" value="F:ATP binding"/>
    <property type="evidence" value="ECO:0007669"/>
    <property type="project" value="InterPro"/>
</dbReference>
<dbReference type="RefSeq" id="WP_101320516.1">
    <property type="nucleotide sequence ID" value="NZ_CAWNSS010000068.1"/>
</dbReference>
<dbReference type="Pfam" id="PF07714">
    <property type="entry name" value="PK_Tyr_Ser-Thr"/>
    <property type="match status" value="1"/>
</dbReference>
<dbReference type="AlphaFoldDB" id="A0A2N3INT3"/>
<dbReference type="SUPFAM" id="SSF56112">
    <property type="entry name" value="Protein kinase-like (PK-like)"/>
    <property type="match status" value="1"/>
</dbReference>
<evidence type="ECO:0000313" key="4">
    <source>
        <dbReference type="EMBL" id="PKQ72715.1"/>
    </source>
</evidence>
<keyword evidence="4" id="KW-0808">Transferase</keyword>
<feature type="domain" description="Protein kinase" evidence="3">
    <location>
        <begin position="207"/>
        <end position="469"/>
    </location>
</feature>